<comment type="caution">
    <text evidence="1">Lacks conserved residue(s) required for the propagation of feature annotation.</text>
</comment>
<protein>
    <recommendedName>
        <fullName evidence="2">Myosin motor domain-containing protein</fullName>
    </recommendedName>
</protein>
<dbReference type="GO" id="GO:0003779">
    <property type="term" value="F:actin binding"/>
    <property type="evidence" value="ECO:0007669"/>
    <property type="project" value="UniProtKB-KW"/>
</dbReference>
<dbReference type="EMBL" id="CAJOBG010083069">
    <property type="protein sequence ID" value="CAF4638857.1"/>
    <property type="molecule type" value="Genomic_DNA"/>
</dbReference>
<keyword evidence="1" id="KW-0505">Motor protein</keyword>
<sequence length="58" mass="6872">NRDTLSDSVVDMFKNSRDDLIRLLFHGNPSDESIDSNKGVRLMVNMNVYIYWEIVKFY</sequence>
<feature type="domain" description="Myosin motor" evidence="2">
    <location>
        <begin position="1"/>
        <end position="58"/>
    </location>
</feature>
<dbReference type="GO" id="GO:0016459">
    <property type="term" value="C:myosin complex"/>
    <property type="evidence" value="ECO:0007669"/>
    <property type="project" value="UniProtKB-KW"/>
</dbReference>
<name>A0A821EPI2_9BILA</name>
<proteinExistence type="inferred from homology"/>
<keyword evidence="4" id="KW-1185">Reference proteome</keyword>
<keyword evidence="1" id="KW-0518">Myosin</keyword>
<accession>A0A821EPI2</accession>
<feature type="non-terminal residue" evidence="3">
    <location>
        <position position="1"/>
    </location>
</feature>
<evidence type="ECO:0000313" key="3">
    <source>
        <dbReference type="EMBL" id="CAF4638857.1"/>
    </source>
</evidence>
<reference evidence="3" key="1">
    <citation type="submission" date="2021-02" db="EMBL/GenBank/DDBJ databases">
        <authorList>
            <person name="Nowell W R."/>
        </authorList>
    </citation>
    <scope>NUCLEOTIDE SEQUENCE</scope>
</reference>
<evidence type="ECO:0000313" key="4">
    <source>
        <dbReference type="Proteomes" id="UP000663866"/>
    </source>
</evidence>
<dbReference type="AlphaFoldDB" id="A0A821EPI2"/>
<comment type="caution">
    <text evidence="3">The sequence shown here is derived from an EMBL/GenBank/DDBJ whole genome shotgun (WGS) entry which is preliminary data.</text>
</comment>
<dbReference type="PROSITE" id="PS51456">
    <property type="entry name" value="MYOSIN_MOTOR"/>
    <property type="match status" value="1"/>
</dbReference>
<keyword evidence="1" id="KW-0009">Actin-binding</keyword>
<gene>
    <name evidence="3" type="ORF">OVN521_LOCUS46461</name>
</gene>
<dbReference type="GO" id="GO:0005524">
    <property type="term" value="F:ATP binding"/>
    <property type="evidence" value="ECO:0007669"/>
    <property type="project" value="InterPro"/>
</dbReference>
<dbReference type="Proteomes" id="UP000663866">
    <property type="component" value="Unassembled WGS sequence"/>
</dbReference>
<dbReference type="GO" id="GO:0003774">
    <property type="term" value="F:cytoskeletal motor activity"/>
    <property type="evidence" value="ECO:0007669"/>
    <property type="project" value="InterPro"/>
</dbReference>
<organism evidence="3 4">
    <name type="scientific">Rotaria magnacalcarata</name>
    <dbReference type="NCBI Taxonomy" id="392030"/>
    <lineage>
        <taxon>Eukaryota</taxon>
        <taxon>Metazoa</taxon>
        <taxon>Spiralia</taxon>
        <taxon>Gnathifera</taxon>
        <taxon>Rotifera</taxon>
        <taxon>Eurotatoria</taxon>
        <taxon>Bdelloidea</taxon>
        <taxon>Philodinida</taxon>
        <taxon>Philodinidae</taxon>
        <taxon>Rotaria</taxon>
    </lineage>
</organism>
<dbReference type="InterPro" id="IPR001609">
    <property type="entry name" value="Myosin_head_motor_dom-like"/>
</dbReference>
<evidence type="ECO:0000256" key="1">
    <source>
        <dbReference type="PROSITE-ProRule" id="PRU00782"/>
    </source>
</evidence>
<comment type="similarity">
    <text evidence="1">Belongs to the TRAFAC class myosin-kinesin ATPase superfamily. Myosin family.</text>
</comment>
<evidence type="ECO:0000259" key="2">
    <source>
        <dbReference type="PROSITE" id="PS51456"/>
    </source>
</evidence>